<evidence type="ECO:0000256" key="1">
    <source>
        <dbReference type="ARBA" id="ARBA00022723"/>
    </source>
</evidence>
<evidence type="ECO:0000256" key="2">
    <source>
        <dbReference type="ARBA" id="ARBA00022771"/>
    </source>
</evidence>
<reference evidence="7 8" key="1">
    <citation type="submission" date="2018-06" db="EMBL/GenBank/DDBJ databases">
        <title>Genome Sequence of the Brown Rot Fungal Pathogen Monilinia fructigena.</title>
        <authorList>
            <person name="Landi L."/>
            <person name="De Miccolis Angelini R.M."/>
            <person name="Pollastro S."/>
            <person name="Abate D."/>
            <person name="Faretra F."/>
            <person name="Romanazzi G."/>
        </authorList>
    </citation>
    <scope>NUCLEOTIDE SEQUENCE [LARGE SCALE GENOMIC DNA]</scope>
    <source>
        <strain evidence="7 8">Mfrg269</strain>
    </source>
</reference>
<feature type="compositionally biased region" description="Polar residues" evidence="5">
    <location>
        <begin position="68"/>
        <end position="77"/>
    </location>
</feature>
<proteinExistence type="predicted"/>
<feature type="region of interest" description="Disordered" evidence="5">
    <location>
        <begin position="1"/>
        <end position="83"/>
    </location>
</feature>
<dbReference type="OrthoDB" id="2423195at2759"/>
<dbReference type="Pfam" id="PF00642">
    <property type="entry name" value="zf-CCCH"/>
    <property type="match status" value="1"/>
</dbReference>
<keyword evidence="3 4" id="KW-0862">Zinc</keyword>
<feature type="compositionally biased region" description="Low complexity" evidence="5">
    <location>
        <begin position="34"/>
        <end position="49"/>
    </location>
</feature>
<evidence type="ECO:0000313" key="7">
    <source>
        <dbReference type="EMBL" id="RAL63385.1"/>
    </source>
</evidence>
<feature type="zinc finger region" description="C3H1-type" evidence="4">
    <location>
        <begin position="67"/>
        <end position="95"/>
    </location>
</feature>
<evidence type="ECO:0000256" key="4">
    <source>
        <dbReference type="PROSITE-ProRule" id="PRU00723"/>
    </source>
</evidence>
<dbReference type="SMART" id="SM00356">
    <property type="entry name" value="ZnF_C3H1"/>
    <property type="match status" value="1"/>
</dbReference>
<dbReference type="SUPFAM" id="SSF90229">
    <property type="entry name" value="CCCH zinc finger"/>
    <property type="match status" value="1"/>
</dbReference>
<evidence type="ECO:0000256" key="5">
    <source>
        <dbReference type="SAM" id="MobiDB-lite"/>
    </source>
</evidence>
<dbReference type="AlphaFoldDB" id="A0A395ISW0"/>
<gene>
    <name evidence="7" type="ORF">DID88_003809</name>
</gene>
<feature type="domain" description="C3H1-type" evidence="6">
    <location>
        <begin position="67"/>
        <end position="95"/>
    </location>
</feature>
<keyword evidence="1 4" id="KW-0479">Metal-binding</keyword>
<protein>
    <recommendedName>
        <fullName evidence="6">C3H1-type domain-containing protein</fullName>
    </recommendedName>
</protein>
<name>A0A395ISW0_9HELO</name>
<organism evidence="7 8">
    <name type="scientific">Monilinia fructigena</name>
    <dbReference type="NCBI Taxonomy" id="38457"/>
    <lineage>
        <taxon>Eukaryota</taxon>
        <taxon>Fungi</taxon>
        <taxon>Dikarya</taxon>
        <taxon>Ascomycota</taxon>
        <taxon>Pezizomycotina</taxon>
        <taxon>Leotiomycetes</taxon>
        <taxon>Helotiales</taxon>
        <taxon>Sclerotiniaceae</taxon>
        <taxon>Monilinia</taxon>
    </lineage>
</organism>
<feature type="compositionally biased region" description="Basic residues" evidence="5">
    <location>
        <begin position="18"/>
        <end position="29"/>
    </location>
</feature>
<dbReference type="InterPro" id="IPR036855">
    <property type="entry name" value="Znf_CCCH_sf"/>
</dbReference>
<keyword evidence="8" id="KW-1185">Reference proteome</keyword>
<evidence type="ECO:0000259" key="6">
    <source>
        <dbReference type="PROSITE" id="PS50103"/>
    </source>
</evidence>
<dbReference type="GO" id="GO:0008270">
    <property type="term" value="F:zinc ion binding"/>
    <property type="evidence" value="ECO:0007669"/>
    <property type="project" value="UniProtKB-KW"/>
</dbReference>
<dbReference type="Proteomes" id="UP000249056">
    <property type="component" value="Unassembled WGS sequence"/>
</dbReference>
<comment type="caution">
    <text evidence="7">The sequence shown here is derived from an EMBL/GenBank/DDBJ whole genome shotgun (WGS) entry which is preliminary data.</text>
</comment>
<accession>A0A395ISW0</accession>
<sequence length="441" mass="49926">MASQPNRRKDDADQGRRGSGRGRGSRRGSGRGSRGTTSGSQGNSRSESSVAPSSGCIDSERARRGGRKSNSLCSEFQVSGGCTRGSRCKFSHKLHEISDVPTLSKQNFERTVETAEQIEISNKSRTKYRSWKRLIKSHPKPNDIRTVEILWQGALEILDGEDRDSKQMVARDLESDEFHGREHIRVLLEMTTHTYDAAIFVELVRPFLYVITHQAFLDCLSIDTCVGNLYNFISGSNGSRAMPFFKSLMANLLETYDFSGAHAKENIERTMIAISACLRELARRERRVLFHDEFPDIVTSLENSVGVVGVDRTSAAFSIIPSRTQELRGMIARAHGLLYQENQPQVLDASTTVIQSTYPREIILPNGRHDNDEMDITDIRILPTEDEIRSEAIEFLPSTDPDQPHFLVDSAARLLDTHFRLLRHDIFWRIKVFSWWSHSCH</sequence>
<dbReference type="EMBL" id="QKRW01000019">
    <property type="protein sequence ID" value="RAL63385.1"/>
    <property type="molecule type" value="Genomic_DNA"/>
</dbReference>
<feature type="compositionally biased region" description="Basic and acidic residues" evidence="5">
    <location>
        <begin position="7"/>
        <end position="16"/>
    </location>
</feature>
<dbReference type="InterPro" id="IPR000571">
    <property type="entry name" value="Znf_CCCH"/>
</dbReference>
<dbReference type="PROSITE" id="PS50103">
    <property type="entry name" value="ZF_C3H1"/>
    <property type="match status" value="1"/>
</dbReference>
<evidence type="ECO:0000256" key="3">
    <source>
        <dbReference type="ARBA" id="ARBA00022833"/>
    </source>
</evidence>
<evidence type="ECO:0000313" key="8">
    <source>
        <dbReference type="Proteomes" id="UP000249056"/>
    </source>
</evidence>
<keyword evidence="2 4" id="KW-0863">Zinc-finger</keyword>
<dbReference type="Gene3D" id="1.20.120.1350">
    <property type="entry name" value="Pneumovirus matrix protein 2 (M2), zinc-binding domain"/>
    <property type="match status" value="1"/>
</dbReference>